<evidence type="ECO:0000313" key="2">
    <source>
        <dbReference type="EMBL" id="GAA0739227.1"/>
    </source>
</evidence>
<dbReference type="EMBL" id="BAAACG010000008">
    <property type="protein sequence ID" value="GAA0739227.1"/>
    <property type="molecule type" value="Genomic_DNA"/>
</dbReference>
<keyword evidence="3" id="KW-1185">Reference proteome</keyword>
<name>A0ABN1JGE4_9CLOT</name>
<dbReference type="InterPro" id="IPR006076">
    <property type="entry name" value="FAD-dep_OxRdtase"/>
</dbReference>
<dbReference type="PANTHER" id="PTHR13847">
    <property type="entry name" value="SARCOSINE DEHYDROGENASE-RELATED"/>
    <property type="match status" value="1"/>
</dbReference>
<reference evidence="2 3" key="1">
    <citation type="journal article" date="2019" name="Int. J. Syst. Evol. Microbiol.">
        <title>The Global Catalogue of Microorganisms (GCM) 10K type strain sequencing project: providing services to taxonomists for standard genome sequencing and annotation.</title>
        <authorList>
            <consortium name="The Broad Institute Genomics Platform"/>
            <consortium name="The Broad Institute Genome Sequencing Center for Infectious Disease"/>
            <person name="Wu L."/>
            <person name="Ma J."/>
        </authorList>
    </citation>
    <scope>NUCLEOTIDE SEQUENCE [LARGE SCALE GENOMIC DNA]</scope>
    <source>
        <strain evidence="2 3">JCM 1407</strain>
    </source>
</reference>
<comment type="caution">
    <text evidence="2">The sequence shown here is derived from an EMBL/GenBank/DDBJ whole genome shotgun (WGS) entry which is preliminary data.</text>
</comment>
<proteinExistence type="predicted"/>
<protein>
    <submittedName>
        <fullName evidence="2">FAD-dependent oxidoreductase</fullName>
    </submittedName>
</protein>
<gene>
    <name evidence="2" type="ORF">GCM10008906_17690</name>
</gene>
<organism evidence="2 3">
    <name type="scientific">Clostridium oceanicum</name>
    <dbReference type="NCBI Taxonomy" id="1543"/>
    <lineage>
        <taxon>Bacteria</taxon>
        <taxon>Bacillati</taxon>
        <taxon>Bacillota</taxon>
        <taxon>Clostridia</taxon>
        <taxon>Eubacteriales</taxon>
        <taxon>Clostridiaceae</taxon>
        <taxon>Clostridium</taxon>
    </lineage>
</organism>
<dbReference type="Gene3D" id="3.30.9.10">
    <property type="entry name" value="D-Amino Acid Oxidase, subunit A, domain 2"/>
    <property type="match status" value="1"/>
</dbReference>
<evidence type="ECO:0000259" key="1">
    <source>
        <dbReference type="Pfam" id="PF01266"/>
    </source>
</evidence>
<dbReference type="PANTHER" id="PTHR13847:SF201">
    <property type="entry name" value="PUTATIBE OXIDOREDUCTASE"/>
    <property type="match status" value="1"/>
</dbReference>
<accession>A0ABN1JGE4</accession>
<dbReference type="Gene3D" id="3.50.50.60">
    <property type="entry name" value="FAD/NAD(P)-binding domain"/>
    <property type="match status" value="1"/>
</dbReference>
<dbReference type="SUPFAM" id="SSF51905">
    <property type="entry name" value="FAD/NAD(P)-binding domain"/>
    <property type="match status" value="1"/>
</dbReference>
<dbReference type="RefSeq" id="WP_343760867.1">
    <property type="nucleotide sequence ID" value="NZ_BAAACG010000008.1"/>
</dbReference>
<evidence type="ECO:0000313" key="3">
    <source>
        <dbReference type="Proteomes" id="UP001501510"/>
    </source>
</evidence>
<dbReference type="Proteomes" id="UP001501510">
    <property type="component" value="Unassembled WGS sequence"/>
</dbReference>
<feature type="domain" description="FAD dependent oxidoreductase" evidence="1">
    <location>
        <begin position="30"/>
        <end position="384"/>
    </location>
</feature>
<sequence length="403" mass="46244">MKLVRGNSYFLDRNDIDTNYEKLNNNISSKIVIVGGGITGALCAYFFAKENIETILVEKNKISQGSTSITTSLLQYELDDFIIDLEKDYSLNKIMEGYKFGDDALHMLKDIINELNIECDYKIKDCLLYTTDPKKIDKLKYDYEKRIENGFDVDFIDENSTNYDFSFDIKAGVYSKSGGSEIDPVKFTRALIEKIQKMGCKIYEDTEIVDFVHSNNSVILKTKNDNTITCEKVIVATGYDINTFTNKKYCDIYTTYNIVTSPLKEITGWHNHCLIRDGEDPYTYLRTTVDNRIIIGGEDTRFIPELLENKMAEKKYDALVEKFNKLFPQFNYSIDFKYNGAFGTTKDNLPYIGPDPENKNIWYCLGYGANGILFSIKGGDILSKLYKGILSKDYKLVSINRDK</sequence>
<dbReference type="Pfam" id="PF01266">
    <property type="entry name" value="DAO"/>
    <property type="match status" value="1"/>
</dbReference>
<dbReference type="InterPro" id="IPR036188">
    <property type="entry name" value="FAD/NAD-bd_sf"/>
</dbReference>